<evidence type="ECO:0000256" key="8">
    <source>
        <dbReference type="ARBA" id="ARBA00022840"/>
    </source>
</evidence>
<evidence type="ECO:0000256" key="2">
    <source>
        <dbReference type="ARBA" id="ARBA00005153"/>
    </source>
</evidence>
<organism evidence="12 13">
    <name type="scientific">candidate division WOR-3 bacterium JGI_Cruoil_03_44_89</name>
    <dbReference type="NCBI Taxonomy" id="1973748"/>
    <lineage>
        <taxon>Bacteria</taxon>
        <taxon>Bacteria division WOR-3</taxon>
    </lineage>
</organism>
<dbReference type="Gene3D" id="3.30.300.10">
    <property type="match status" value="1"/>
</dbReference>
<dbReference type="AlphaFoldDB" id="A0A235BWW1"/>
<evidence type="ECO:0000256" key="3">
    <source>
        <dbReference type="ARBA" id="ARBA00012746"/>
    </source>
</evidence>
<dbReference type="GO" id="GO:0005829">
    <property type="term" value="C:cytosol"/>
    <property type="evidence" value="ECO:0007669"/>
    <property type="project" value="TreeGrafter"/>
</dbReference>
<gene>
    <name evidence="12" type="ORF">CH333_03805</name>
</gene>
<evidence type="ECO:0000256" key="9">
    <source>
        <dbReference type="ARBA" id="ARBA00022962"/>
    </source>
</evidence>
<dbReference type="Proteomes" id="UP000215215">
    <property type="component" value="Unassembled WGS sequence"/>
</dbReference>
<comment type="caution">
    <text evidence="12">The sequence shown here is derived from an EMBL/GenBank/DDBJ whole genome shotgun (WGS) entry which is preliminary data.</text>
</comment>
<evidence type="ECO:0000313" key="13">
    <source>
        <dbReference type="Proteomes" id="UP000215215"/>
    </source>
</evidence>
<dbReference type="Gene3D" id="3.40.50.620">
    <property type="entry name" value="HUPs"/>
    <property type="match status" value="1"/>
</dbReference>
<comment type="pathway">
    <text evidence="2">Purine metabolism; GMP biosynthesis; GMP from XMP (L-Gln route): step 1/1.</text>
</comment>
<proteinExistence type="predicted"/>
<dbReference type="PANTHER" id="PTHR11922">
    <property type="entry name" value="GMP SYNTHASE-RELATED"/>
    <property type="match status" value="1"/>
</dbReference>
<evidence type="ECO:0000256" key="7">
    <source>
        <dbReference type="ARBA" id="ARBA00022755"/>
    </source>
</evidence>
<reference evidence="12 13" key="1">
    <citation type="submission" date="2017-07" db="EMBL/GenBank/DDBJ databases">
        <title>Recovery of genomes from metagenomes via a dereplication, aggregation, and scoring strategy.</title>
        <authorList>
            <person name="Sieber C.M."/>
            <person name="Probst A.J."/>
            <person name="Sharrar A."/>
            <person name="Thomas B.C."/>
            <person name="Hess M."/>
            <person name="Tringe S.G."/>
            <person name="Banfield J.F."/>
        </authorList>
    </citation>
    <scope>NUCLEOTIDE SEQUENCE [LARGE SCALE GENOMIC DNA]</scope>
    <source>
        <strain evidence="12">JGI_Cruoil_03_44_89</strain>
    </source>
</reference>
<accession>A0A235BWW1</accession>
<comment type="function">
    <text evidence="1">Catalyzes the synthesis of GMP from XMP.</text>
</comment>
<evidence type="ECO:0000313" key="12">
    <source>
        <dbReference type="EMBL" id="OYD16277.1"/>
    </source>
</evidence>
<evidence type="ECO:0000256" key="4">
    <source>
        <dbReference type="ARBA" id="ARBA00022598"/>
    </source>
</evidence>
<evidence type="ECO:0000256" key="1">
    <source>
        <dbReference type="ARBA" id="ARBA00002332"/>
    </source>
</evidence>
<dbReference type="EMBL" id="NOZQ01000074">
    <property type="protein sequence ID" value="OYD16277.1"/>
    <property type="molecule type" value="Genomic_DNA"/>
</dbReference>
<evidence type="ECO:0000256" key="5">
    <source>
        <dbReference type="ARBA" id="ARBA00022741"/>
    </source>
</evidence>
<dbReference type="InterPro" id="IPR001674">
    <property type="entry name" value="GMP_synth_C"/>
</dbReference>
<dbReference type="PROSITE" id="PS51553">
    <property type="entry name" value="GMPS_ATP_PPASE"/>
    <property type="match status" value="1"/>
</dbReference>
<keyword evidence="7 10" id="KW-0658">Purine biosynthesis</keyword>
<evidence type="ECO:0000256" key="6">
    <source>
        <dbReference type="ARBA" id="ARBA00022749"/>
    </source>
</evidence>
<feature type="binding site" evidence="10">
    <location>
        <begin position="38"/>
        <end position="44"/>
    </location>
    <ligand>
        <name>ATP</name>
        <dbReference type="ChEBI" id="CHEBI:30616"/>
    </ligand>
</feature>
<dbReference type="InterPro" id="IPR014729">
    <property type="entry name" value="Rossmann-like_a/b/a_fold"/>
</dbReference>
<dbReference type="InterPro" id="IPR025777">
    <property type="entry name" value="GMPS_ATP_PPase_dom"/>
</dbReference>
<dbReference type="CDD" id="cd01997">
    <property type="entry name" value="GMP_synthase_C"/>
    <property type="match status" value="1"/>
</dbReference>
<keyword evidence="5 10" id="KW-0547">Nucleotide-binding</keyword>
<keyword evidence="9" id="KW-0315">Glutamine amidotransferase</keyword>
<dbReference type="InterPro" id="IPR011063">
    <property type="entry name" value="TilS/TtcA_N"/>
</dbReference>
<keyword evidence="4" id="KW-0436">Ligase</keyword>
<keyword evidence="6 10" id="KW-0332">GMP biosynthesis</keyword>
<sequence length="321" mass="35561">MEIGEIRLEDLSSGEFIEKKVKEISSTVGEGLAISALSGGVDSSTVTILGHRALGDRLKTYFICNGLMREGEPEHIVLLFQNLGVKVELVDAEEAFFEALKGLTDPEEKREAITRAFYKDVFGELVKENGAKYLLQGTNYTDVEETVAGVKRQHNILEQLGIDPEEVYGYKVIEPLIQLRKSAIRKVAKALGLPKEIYNRPPFPGPALAARIIGEVTPERVTIVRKATKIVEEELHNTGAFQYLAILHKDKVTGLREGKRDYGMQIEVRCWDSKDAVTGSPTRLPYAILDRLAKRITSEVPGVVSVTYNITPKPPSTIEAV</sequence>
<protein>
    <recommendedName>
        <fullName evidence="3">GMP synthase (glutamine-hydrolyzing)</fullName>
        <ecNumber evidence="3">6.3.5.2</ecNumber>
    </recommendedName>
</protein>
<evidence type="ECO:0000259" key="11">
    <source>
        <dbReference type="PROSITE" id="PS51553"/>
    </source>
</evidence>
<dbReference type="PANTHER" id="PTHR11922:SF2">
    <property type="entry name" value="GMP SYNTHASE [GLUTAMINE-HYDROLYZING]"/>
    <property type="match status" value="1"/>
</dbReference>
<feature type="domain" description="GMPS ATP-PPase" evidence="11">
    <location>
        <begin position="11"/>
        <end position="200"/>
    </location>
</feature>
<dbReference type="UniPathway" id="UPA00189">
    <property type="reaction ID" value="UER00296"/>
</dbReference>
<keyword evidence="8 10" id="KW-0067">ATP-binding</keyword>
<name>A0A235BWW1_UNCW3</name>
<dbReference type="SUPFAM" id="SSF54810">
    <property type="entry name" value="GMP synthetase C-terminal dimerisation domain"/>
    <property type="match status" value="1"/>
</dbReference>
<dbReference type="GO" id="GO:0003921">
    <property type="term" value="F:GMP synthase activity"/>
    <property type="evidence" value="ECO:0007669"/>
    <property type="project" value="InterPro"/>
</dbReference>
<dbReference type="GO" id="GO:0005524">
    <property type="term" value="F:ATP binding"/>
    <property type="evidence" value="ECO:0007669"/>
    <property type="project" value="UniProtKB-UniRule"/>
</dbReference>
<dbReference type="SUPFAM" id="SSF52402">
    <property type="entry name" value="Adenine nucleotide alpha hydrolases-like"/>
    <property type="match status" value="1"/>
</dbReference>
<evidence type="ECO:0000256" key="10">
    <source>
        <dbReference type="PROSITE-ProRule" id="PRU00886"/>
    </source>
</evidence>
<dbReference type="Pfam" id="PF01171">
    <property type="entry name" value="ATP_bind_3"/>
    <property type="match status" value="1"/>
</dbReference>
<dbReference type="Pfam" id="PF00958">
    <property type="entry name" value="GMP_synt_C"/>
    <property type="match status" value="1"/>
</dbReference>
<dbReference type="EC" id="6.3.5.2" evidence="3"/>